<keyword evidence="1" id="KW-0732">Signal</keyword>
<keyword evidence="2" id="KW-0449">Lipoprotein</keyword>
<reference evidence="2 3" key="1">
    <citation type="submission" date="2013-04" db="EMBL/GenBank/DDBJ databases">
        <title>Hyphomonas hirschiana VP5 Genome Sequencing.</title>
        <authorList>
            <person name="Lai Q."/>
            <person name="Shao Z."/>
        </authorList>
    </citation>
    <scope>NUCLEOTIDE SEQUENCE [LARGE SCALE GENOMIC DNA]</scope>
    <source>
        <strain evidence="2 3">VP5</strain>
    </source>
</reference>
<dbReference type="Proteomes" id="UP000025061">
    <property type="component" value="Unassembled WGS sequence"/>
</dbReference>
<gene>
    <name evidence="2" type="ORF">HHI_08418</name>
</gene>
<feature type="signal peptide" evidence="1">
    <location>
        <begin position="1"/>
        <end position="23"/>
    </location>
</feature>
<dbReference type="InterPro" id="IPR007485">
    <property type="entry name" value="LPS_assembly_LptE"/>
</dbReference>
<dbReference type="Pfam" id="PF04390">
    <property type="entry name" value="LptE"/>
    <property type="match status" value="1"/>
</dbReference>
<evidence type="ECO:0000313" key="2">
    <source>
        <dbReference type="EMBL" id="KCZ94804.1"/>
    </source>
</evidence>
<dbReference type="PATRIC" id="fig|1280951.3.peg.1699"/>
<dbReference type="OrthoDB" id="7629596at2"/>
<name>A0A059FVT9_9PROT</name>
<evidence type="ECO:0000313" key="3">
    <source>
        <dbReference type="Proteomes" id="UP000025061"/>
    </source>
</evidence>
<dbReference type="Gene3D" id="3.30.160.150">
    <property type="entry name" value="Lipoprotein like domain"/>
    <property type="match status" value="1"/>
</dbReference>
<proteinExistence type="predicted"/>
<organism evidence="2 3">
    <name type="scientific">Hyphomonas hirschiana VP5</name>
    <dbReference type="NCBI Taxonomy" id="1280951"/>
    <lineage>
        <taxon>Bacteria</taxon>
        <taxon>Pseudomonadati</taxon>
        <taxon>Pseudomonadota</taxon>
        <taxon>Alphaproteobacteria</taxon>
        <taxon>Hyphomonadales</taxon>
        <taxon>Hyphomonadaceae</taxon>
        <taxon>Hyphomonas</taxon>
    </lineage>
</organism>
<dbReference type="RefSeq" id="WP_011648523.1">
    <property type="nucleotide sequence ID" value="NZ_ARYI01000006.1"/>
</dbReference>
<protein>
    <submittedName>
        <fullName evidence="2">Putative lipoprotein</fullName>
    </submittedName>
</protein>
<dbReference type="PROSITE" id="PS51257">
    <property type="entry name" value="PROKAR_LIPOPROTEIN"/>
    <property type="match status" value="1"/>
</dbReference>
<dbReference type="AlphaFoldDB" id="A0A059FVT9"/>
<keyword evidence="3" id="KW-1185">Reference proteome</keyword>
<dbReference type="EMBL" id="ARYI01000006">
    <property type="protein sequence ID" value="KCZ94804.1"/>
    <property type="molecule type" value="Genomic_DNA"/>
</dbReference>
<accession>A0A059FVT9</accession>
<feature type="chain" id="PRO_5001578353" evidence="1">
    <location>
        <begin position="24"/>
        <end position="157"/>
    </location>
</feature>
<evidence type="ECO:0000256" key="1">
    <source>
        <dbReference type="SAM" id="SignalP"/>
    </source>
</evidence>
<sequence length="157" mass="16521">MKHIVPALLLIATAACGFQPVYAPVDGKYAESGMISVSPIDGRQGHMLRRALQQELAVGVPGLTEKVTLSVTLGSNLSRLALRPDGAASRSSIVANGSYRLEGENTRVTGRSNVEAGFLVPDSPYGDIAAQTDAGDRAMRVLAKQIADDIRLKFAGS</sequence>
<comment type="caution">
    <text evidence="2">The sequence shown here is derived from an EMBL/GenBank/DDBJ whole genome shotgun (WGS) entry which is preliminary data.</text>
</comment>